<keyword evidence="3" id="KW-1185">Reference proteome</keyword>
<reference evidence="2" key="2">
    <citation type="submission" date="2021-09" db="EMBL/GenBank/DDBJ databases">
        <authorList>
            <person name="Jia N."/>
            <person name="Wang J."/>
            <person name="Shi W."/>
            <person name="Du L."/>
            <person name="Sun Y."/>
            <person name="Zhan W."/>
            <person name="Jiang J."/>
            <person name="Wang Q."/>
            <person name="Zhang B."/>
            <person name="Ji P."/>
            <person name="Sakyi L.B."/>
            <person name="Cui X."/>
            <person name="Yuan T."/>
            <person name="Jiang B."/>
            <person name="Yang W."/>
            <person name="Lam T.T.-Y."/>
            <person name="Chang Q."/>
            <person name="Ding S."/>
            <person name="Wang X."/>
            <person name="Zhu J."/>
            <person name="Ruan X."/>
            <person name="Zhao L."/>
            <person name="Wei J."/>
            <person name="Que T."/>
            <person name="Du C."/>
            <person name="Cheng J."/>
            <person name="Dai P."/>
            <person name="Han X."/>
            <person name="Huang E."/>
            <person name="Gao Y."/>
            <person name="Liu J."/>
            <person name="Shao H."/>
            <person name="Ye R."/>
            <person name="Li L."/>
            <person name="Wei W."/>
            <person name="Wang X."/>
            <person name="Wang C."/>
            <person name="Huo Q."/>
            <person name="Li W."/>
            <person name="Guo W."/>
            <person name="Chen H."/>
            <person name="Chen S."/>
            <person name="Zhou L."/>
            <person name="Zhou L."/>
            <person name="Ni X."/>
            <person name="Tian J."/>
            <person name="Zhou Y."/>
            <person name="Sheng Y."/>
            <person name="Liu T."/>
            <person name="Pan Y."/>
            <person name="Xia L."/>
            <person name="Li J."/>
            <person name="Zhao F."/>
            <person name="Cao W."/>
        </authorList>
    </citation>
    <scope>NUCLEOTIDE SEQUENCE</scope>
    <source>
        <strain evidence="2">Rmic-2018</strain>
        <tissue evidence="2">Larvae</tissue>
    </source>
</reference>
<evidence type="ECO:0000256" key="1">
    <source>
        <dbReference type="SAM" id="MobiDB-lite"/>
    </source>
</evidence>
<comment type="caution">
    <text evidence="2">The sequence shown here is derived from an EMBL/GenBank/DDBJ whole genome shotgun (WGS) entry which is preliminary data.</text>
</comment>
<reference evidence="2" key="1">
    <citation type="journal article" date="2020" name="Cell">
        <title>Large-Scale Comparative Analyses of Tick Genomes Elucidate Their Genetic Diversity and Vector Capacities.</title>
        <authorList>
            <consortium name="Tick Genome and Microbiome Consortium (TIGMIC)"/>
            <person name="Jia N."/>
            <person name="Wang J."/>
            <person name="Shi W."/>
            <person name="Du L."/>
            <person name="Sun Y."/>
            <person name="Zhan W."/>
            <person name="Jiang J.F."/>
            <person name="Wang Q."/>
            <person name="Zhang B."/>
            <person name="Ji P."/>
            <person name="Bell-Sakyi L."/>
            <person name="Cui X.M."/>
            <person name="Yuan T.T."/>
            <person name="Jiang B.G."/>
            <person name="Yang W.F."/>
            <person name="Lam T.T."/>
            <person name="Chang Q.C."/>
            <person name="Ding S.J."/>
            <person name="Wang X.J."/>
            <person name="Zhu J.G."/>
            <person name="Ruan X.D."/>
            <person name="Zhao L."/>
            <person name="Wei J.T."/>
            <person name="Ye R.Z."/>
            <person name="Que T.C."/>
            <person name="Du C.H."/>
            <person name="Zhou Y.H."/>
            <person name="Cheng J.X."/>
            <person name="Dai P.F."/>
            <person name="Guo W.B."/>
            <person name="Han X.H."/>
            <person name="Huang E.J."/>
            <person name="Li L.F."/>
            <person name="Wei W."/>
            <person name="Gao Y.C."/>
            <person name="Liu J.Z."/>
            <person name="Shao H.Z."/>
            <person name="Wang X."/>
            <person name="Wang C.C."/>
            <person name="Yang T.C."/>
            <person name="Huo Q.B."/>
            <person name="Li W."/>
            <person name="Chen H.Y."/>
            <person name="Chen S.E."/>
            <person name="Zhou L.G."/>
            <person name="Ni X.B."/>
            <person name="Tian J.H."/>
            <person name="Sheng Y."/>
            <person name="Liu T."/>
            <person name="Pan Y.S."/>
            <person name="Xia L.Y."/>
            <person name="Li J."/>
            <person name="Zhao F."/>
            <person name="Cao W.C."/>
        </authorList>
    </citation>
    <scope>NUCLEOTIDE SEQUENCE</scope>
    <source>
        <strain evidence="2">Rmic-2018</strain>
    </source>
</reference>
<gene>
    <name evidence="2" type="ORF">HPB51_026142</name>
</gene>
<organism evidence="2 3">
    <name type="scientific">Rhipicephalus microplus</name>
    <name type="common">Cattle tick</name>
    <name type="synonym">Boophilus microplus</name>
    <dbReference type="NCBI Taxonomy" id="6941"/>
    <lineage>
        <taxon>Eukaryota</taxon>
        <taxon>Metazoa</taxon>
        <taxon>Ecdysozoa</taxon>
        <taxon>Arthropoda</taxon>
        <taxon>Chelicerata</taxon>
        <taxon>Arachnida</taxon>
        <taxon>Acari</taxon>
        <taxon>Parasitiformes</taxon>
        <taxon>Ixodida</taxon>
        <taxon>Ixodoidea</taxon>
        <taxon>Ixodidae</taxon>
        <taxon>Rhipicephalinae</taxon>
        <taxon>Rhipicephalus</taxon>
        <taxon>Boophilus</taxon>
    </lineage>
</organism>
<name>A0A9J6EK15_RHIMP</name>
<protein>
    <submittedName>
        <fullName evidence="2">Uncharacterized protein</fullName>
    </submittedName>
</protein>
<evidence type="ECO:0000313" key="3">
    <source>
        <dbReference type="Proteomes" id="UP000821866"/>
    </source>
</evidence>
<dbReference type="VEuPathDB" id="VectorBase:LOC119161123"/>
<sequence length="175" mass="19520">MDYDDYDEYDDLYADELELADELHSNAPPLLPSNRVLSGREDVSDLDTPRSSSSVGKKSLEEPESVRKKLKLEDDDSSTPFEFSSPKKLVINEGEHDPDGDGATCTMQEKALDDFPLPSPPLSNTEDLFQAQWEDPSSYVLTTGLRGRDGRLKFVGLRADDWADDVEVNNLSCCL</sequence>
<proteinExistence type="predicted"/>
<accession>A0A9J6EK15</accession>
<dbReference type="AlphaFoldDB" id="A0A9J6EK15"/>
<evidence type="ECO:0000313" key="2">
    <source>
        <dbReference type="EMBL" id="KAH8034615.1"/>
    </source>
</evidence>
<dbReference type="EMBL" id="JABSTU010000004">
    <property type="protein sequence ID" value="KAH8034615.1"/>
    <property type="molecule type" value="Genomic_DNA"/>
</dbReference>
<dbReference type="Proteomes" id="UP000821866">
    <property type="component" value="Chromosome 2"/>
</dbReference>
<feature type="compositionally biased region" description="Basic and acidic residues" evidence="1">
    <location>
        <begin position="58"/>
        <end position="67"/>
    </location>
</feature>
<feature type="region of interest" description="Disordered" evidence="1">
    <location>
        <begin position="24"/>
        <end position="125"/>
    </location>
</feature>